<sequence length="533" mass="56958">MARKRLAVVVSVLALVAGCTHKPAGPGAGPATTTPIRHLVVLFDENVSFDHYFGTYPRAANIDGQPFTAKADTPTVDGLSQDLLTRNPNAVQPMRLGGPGQQVTCDQDHAYSAEQLAFNGGAMDRFVEHTEGEPCAPPAFNAVGLVMGYYDGNTVTALWNYAQHFAMSDNFYNSTFGPSTPGHINLVSGQTHGVTRTFMPGGQLFPPHTVIGDTGAGGNGQGTLIDDAQPYGDDCSSRDQVQFSSANKNVGDLLNAKGITWGWFQGGFKPTGRGPGGAAQCGATHNIGEMVGGTGKAGPLPFGTKPDYVPHHEPFQYYPSTANPHHLPPSAVDNIGRTDQANHQYDLSDFWAAADAGHLPSVSFLKPPAYQNGHAGYSDPLDEQRFLVETINRLQRLPQWQDMAIVVAYDDSDGWYDHKPSPVVSASATPEDALNGPGRCGDPAAAPIAYQGRCGYGPRLPLLVLSPYARANFVDHTLTDQTSILRFVEDNWGTGRIGDHSLDERAGTLAAMFDFTGLTRSPLTLDPRTGNPQ</sequence>
<keyword evidence="6" id="KW-1185">Reference proteome</keyword>
<proteinExistence type="predicted"/>
<feature type="chain" id="PRO_5012507451" evidence="4">
    <location>
        <begin position="25"/>
        <end position="533"/>
    </location>
</feature>
<dbReference type="Proteomes" id="UP000193529">
    <property type="component" value="Unassembled WGS sequence"/>
</dbReference>
<dbReference type="InterPro" id="IPR017850">
    <property type="entry name" value="Alkaline_phosphatase_core_sf"/>
</dbReference>
<gene>
    <name evidence="5" type="ORF">AWC19_04020</name>
</gene>
<evidence type="ECO:0000256" key="4">
    <source>
        <dbReference type="SAM" id="SignalP"/>
    </source>
</evidence>
<accession>A0A1X1ZU84</accession>
<dbReference type="Pfam" id="PF04185">
    <property type="entry name" value="Phosphoesterase"/>
    <property type="match status" value="1"/>
</dbReference>
<dbReference type="OrthoDB" id="4181857at2"/>
<name>A0A1X1ZU84_9MYCO</name>
<organism evidence="5 6">
    <name type="scientific">Mycobacterium palustre</name>
    <dbReference type="NCBI Taxonomy" id="153971"/>
    <lineage>
        <taxon>Bacteria</taxon>
        <taxon>Bacillati</taxon>
        <taxon>Actinomycetota</taxon>
        <taxon>Actinomycetes</taxon>
        <taxon>Mycobacteriales</taxon>
        <taxon>Mycobacteriaceae</taxon>
        <taxon>Mycobacterium</taxon>
        <taxon>Mycobacterium simiae complex</taxon>
    </lineage>
</organism>
<evidence type="ECO:0000256" key="1">
    <source>
        <dbReference type="ARBA" id="ARBA00022525"/>
    </source>
</evidence>
<dbReference type="STRING" id="153971.AWC19_04020"/>
<dbReference type="InterPro" id="IPR007312">
    <property type="entry name" value="Phosphoesterase"/>
</dbReference>
<dbReference type="PROSITE" id="PS51257">
    <property type="entry name" value="PROKAR_LIPOPROTEIN"/>
    <property type="match status" value="1"/>
</dbReference>
<keyword evidence="3" id="KW-0843">Virulence</keyword>
<dbReference type="PANTHER" id="PTHR31956:SF1">
    <property type="entry name" value="NON-SPECIFIC PHOSPHOLIPASE C1"/>
    <property type="match status" value="1"/>
</dbReference>
<dbReference type="AlphaFoldDB" id="A0A1X1ZU84"/>
<keyword evidence="4" id="KW-0732">Signal</keyword>
<evidence type="ECO:0000313" key="5">
    <source>
        <dbReference type="EMBL" id="ORW26641.1"/>
    </source>
</evidence>
<protein>
    <submittedName>
        <fullName evidence="5">Phospholipase</fullName>
    </submittedName>
</protein>
<comment type="caution">
    <text evidence="5">The sequence shown here is derived from an EMBL/GenBank/DDBJ whole genome shotgun (WGS) entry which is preliminary data.</text>
</comment>
<dbReference type="RefSeq" id="WP_085077589.1">
    <property type="nucleotide sequence ID" value="NZ_JACKRZ010000426.1"/>
</dbReference>
<evidence type="ECO:0000313" key="6">
    <source>
        <dbReference type="Proteomes" id="UP000193529"/>
    </source>
</evidence>
<reference evidence="5 6" key="1">
    <citation type="submission" date="2016-01" db="EMBL/GenBank/DDBJ databases">
        <title>The new phylogeny of the genus Mycobacterium.</title>
        <authorList>
            <person name="Tarcisio F."/>
            <person name="Conor M."/>
            <person name="Antonella G."/>
            <person name="Elisabetta G."/>
            <person name="Giulia F.S."/>
            <person name="Sara T."/>
            <person name="Anna F."/>
            <person name="Clotilde B."/>
            <person name="Roberto B."/>
            <person name="Veronica D.S."/>
            <person name="Fabio R."/>
            <person name="Monica P."/>
            <person name="Olivier J."/>
            <person name="Enrico T."/>
            <person name="Nicola S."/>
        </authorList>
    </citation>
    <scope>NUCLEOTIDE SEQUENCE [LARGE SCALE GENOMIC DNA]</scope>
    <source>
        <strain evidence="5 6">DSM 44572</strain>
    </source>
</reference>
<evidence type="ECO:0000256" key="3">
    <source>
        <dbReference type="ARBA" id="ARBA00023026"/>
    </source>
</evidence>
<keyword evidence="1" id="KW-0964">Secreted</keyword>
<dbReference type="CDD" id="cd16013">
    <property type="entry name" value="AcpA"/>
    <property type="match status" value="1"/>
</dbReference>
<dbReference type="GO" id="GO:0042578">
    <property type="term" value="F:phosphoric ester hydrolase activity"/>
    <property type="evidence" value="ECO:0007669"/>
    <property type="project" value="UniProtKB-ARBA"/>
</dbReference>
<keyword evidence="2" id="KW-0378">Hydrolase</keyword>
<dbReference type="PANTHER" id="PTHR31956">
    <property type="entry name" value="NON-SPECIFIC PHOSPHOLIPASE C4-RELATED"/>
    <property type="match status" value="1"/>
</dbReference>
<evidence type="ECO:0000256" key="2">
    <source>
        <dbReference type="ARBA" id="ARBA00022801"/>
    </source>
</evidence>
<dbReference type="EMBL" id="LQPJ01000078">
    <property type="protein sequence ID" value="ORW26641.1"/>
    <property type="molecule type" value="Genomic_DNA"/>
</dbReference>
<dbReference type="Gene3D" id="3.40.720.10">
    <property type="entry name" value="Alkaline Phosphatase, subunit A"/>
    <property type="match status" value="2"/>
</dbReference>
<feature type="signal peptide" evidence="4">
    <location>
        <begin position="1"/>
        <end position="24"/>
    </location>
</feature>